<feature type="transmembrane region" description="Helical" evidence="1">
    <location>
        <begin position="264"/>
        <end position="283"/>
    </location>
</feature>
<feature type="transmembrane region" description="Helical" evidence="1">
    <location>
        <begin position="140"/>
        <end position="160"/>
    </location>
</feature>
<feature type="transmembrane region" description="Helical" evidence="1">
    <location>
        <begin position="15"/>
        <end position="40"/>
    </location>
</feature>
<proteinExistence type="predicted"/>
<dbReference type="Proteomes" id="UP001172708">
    <property type="component" value="Unassembled WGS sequence"/>
</dbReference>
<accession>A0ABT8GKB6</accession>
<keyword evidence="1" id="KW-0812">Transmembrane</keyword>
<evidence type="ECO:0000313" key="2">
    <source>
        <dbReference type="EMBL" id="MDN4481684.1"/>
    </source>
</evidence>
<comment type="caution">
    <text evidence="2">The sequence shown here is derived from an EMBL/GenBank/DDBJ whole genome shotgun (WGS) entry which is preliminary data.</text>
</comment>
<reference evidence="2" key="1">
    <citation type="submission" date="2023-06" db="EMBL/GenBank/DDBJ databases">
        <title>Egi l300058.</title>
        <authorList>
            <person name="Gao L."/>
            <person name="Fang B.-Z."/>
            <person name="Li W.-J."/>
        </authorList>
    </citation>
    <scope>NUCLEOTIDE SEQUENCE</scope>
    <source>
        <strain evidence="2">EGI L300058</strain>
    </source>
</reference>
<evidence type="ECO:0008006" key="4">
    <source>
        <dbReference type="Google" id="ProtNLM"/>
    </source>
</evidence>
<keyword evidence="3" id="KW-1185">Reference proteome</keyword>
<feature type="transmembrane region" description="Helical" evidence="1">
    <location>
        <begin position="431"/>
        <end position="450"/>
    </location>
</feature>
<feature type="transmembrane region" description="Helical" evidence="1">
    <location>
        <begin position="290"/>
        <end position="310"/>
    </location>
</feature>
<feature type="transmembrane region" description="Helical" evidence="1">
    <location>
        <begin position="172"/>
        <end position="203"/>
    </location>
</feature>
<name>A0ABT8GKB6_9MICO</name>
<feature type="transmembrane region" description="Helical" evidence="1">
    <location>
        <begin position="354"/>
        <end position="374"/>
    </location>
</feature>
<feature type="transmembrane region" description="Helical" evidence="1">
    <location>
        <begin position="114"/>
        <end position="134"/>
    </location>
</feature>
<evidence type="ECO:0000256" key="1">
    <source>
        <dbReference type="SAM" id="Phobius"/>
    </source>
</evidence>
<feature type="transmembrane region" description="Helical" evidence="1">
    <location>
        <begin position="408"/>
        <end position="425"/>
    </location>
</feature>
<feature type="transmembrane region" description="Helical" evidence="1">
    <location>
        <begin position="87"/>
        <end position="107"/>
    </location>
</feature>
<feature type="transmembrane region" description="Helical" evidence="1">
    <location>
        <begin position="330"/>
        <end position="347"/>
    </location>
</feature>
<dbReference type="RefSeq" id="WP_301143416.1">
    <property type="nucleotide sequence ID" value="NZ_JAUHQA010000001.1"/>
</dbReference>
<protein>
    <recommendedName>
        <fullName evidence="4">Glycosyltransferase RgtA/B/C/D-like domain-containing protein</fullName>
    </recommendedName>
</protein>
<evidence type="ECO:0000313" key="3">
    <source>
        <dbReference type="Proteomes" id="UP001172708"/>
    </source>
</evidence>
<gene>
    <name evidence="2" type="ORF">QQX02_12205</name>
</gene>
<sequence>MRSRSADYRFAPPPAIAAIAIAVVAAVHLYVAMGAAGPFFQADEVSMLGNARVIALGSADWQLAGAAYMPGLAVLLAPVWWLTSDPYVAYQAALLVGVALAVIAVWPLSRLARWAGATPTGSIVIAAVVMLAPARTVPSNYVLAETLLVITTSGCVLAAIRMQRRRSLGSALLFGFAVGSVVLSHGRGVAIALACGLWCLWWLTKDWRLALVAGSVATATSLGAYGALRWVESELYYAGDRVGSTFRNPWQGFGEVLGVGAGEAWYAVVAWPAVVLVGGALLARRGRFDTVPALLGGMTALSLALVVIQVSHDGVGSTFTRLDTWIYGRYLDHLFTVVAVIGLAALVRVRSWVLVASTLAAAVIIVTAFQFATVPRMVEGGYWIDVHIAGVSHLLSLDAIIEGRSEPWALFSLVAVVITALVLIASRIKYAGLLVLALLWVGISLANDASRVDPRDDYYRTNYRLGELLDSLPDNVPIGIDAQYPQSNNLITFWATPRPVGFVDISQGDPGVDVVLSPAFNPIPAEAGAWTVSGDYYGSFTYWVYPGSLFDDLSREGLLTPPPEADED</sequence>
<feature type="transmembrane region" description="Helical" evidence="1">
    <location>
        <begin position="61"/>
        <end position="81"/>
    </location>
</feature>
<dbReference type="EMBL" id="JAUHQA010000001">
    <property type="protein sequence ID" value="MDN4481684.1"/>
    <property type="molecule type" value="Genomic_DNA"/>
</dbReference>
<organism evidence="2 3">
    <name type="scientific">Demequina muriae</name>
    <dbReference type="NCBI Taxonomy" id="3051664"/>
    <lineage>
        <taxon>Bacteria</taxon>
        <taxon>Bacillati</taxon>
        <taxon>Actinomycetota</taxon>
        <taxon>Actinomycetes</taxon>
        <taxon>Micrococcales</taxon>
        <taxon>Demequinaceae</taxon>
        <taxon>Demequina</taxon>
    </lineage>
</organism>
<keyword evidence="1" id="KW-1133">Transmembrane helix</keyword>
<keyword evidence="1" id="KW-0472">Membrane</keyword>